<sequence length="65" mass="7271">ITICTDSAATRISHQWWRHRLKSLLLHVFNCRVQPVFRSDLLIPYHSSAVLDAASVAAEIQGAEA</sequence>
<dbReference type="AlphaFoldDB" id="A0A2P5B902"/>
<gene>
    <name evidence="1" type="ORF">PanWU01x14_259770</name>
</gene>
<keyword evidence="2" id="KW-1185">Reference proteome</keyword>
<organism evidence="1 2">
    <name type="scientific">Parasponia andersonii</name>
    <name type="common">Sponia andersonii</name>
    <dbReference type="NCBI Taxonomy" id="3476"/>
    <lineage>
        <taxon>Eukaryota</taxon>
        <taxon>Viridiplantae</taxon>
        <taxon>Streptophyta</taxon>
        <taxon>Embryophyta</taxon>
        <taxon>Tracheophyta</taxon>
        <taxon>Spermatophyta</taxon>
        <taxon>Magnoliopsida</taxon>
        <taxon>eudicotyledons</taxon>
        <taxon>Gunneridae</taxon>
        <taxon>Pentapetalae</taxon>
        <taxon>rosids</taxon>
        <taxon>fabids</taxon>
        <taxon>Rosales</taxon>
        <taxon>Cannabaceae</taxon>
        <taxon>Parasponia</taxon>
    </lineage>
</organism>
<evidence type="ECO:0000313" key="2">
    <source>
        <dbReference type="Proteomes" id="UP000237105"/>
    </source>
</evidence>
<feature type="non-terminal residue" evidence="1">
    <location>
        <position position="1"/>
    </location>
</feature>
<name>A0A2P5B902_PARAD</name>
<proteinExistence type="predicted"/>
<dbReference type="Proteomes" id="UP000237105">
    <property type="component" value="Unassembled WGS sequence"/>
</dbReference>
<evidence type="ECO:0000313" key="1">
    <source>
        <dbReference type="EMBL" id="PON45272.1"/>
    </source>
</evidence>
<reference evidence="2" key="1">
    <citation type="submission" date="2016-06" db="EMBL/GenBank/DDBJ databases">
        <title>Parallel loss of symbiosis genes in relatives of nitrogen-fixing non-legume Parasponia.</title>
        <authorList>
            <person name="Van Velzen R."/>
            <person name="Holmer R."/>
            <person name="Bu F."/>
            <person name="Rutten L."/>
            <person name="Van Zeijl A."/>
            <person name="Liu W."/>
            <person name="Santuari L."/>
            <person name="Cao Q."/>
            <person name="Sharma T."/>
            <person name="Shen D."/>
            <person name="Roswanjaya Y."/>
            <person name="Wardhani T."/>
            <person name="Kalhor M.S."/>
            <person name="Jansen J."/>
            <person name="Van den Hoogen J."/>
            <person name="Gungor B."/>
            <person name="Hartog M."/>
            <person name="Hontelez J."/>
            <person name="Verver J."/>
            <person name="Yang W.-C."/>
            <person name="Schijlen E."/>
            <person name="Repin R."/>
            <person name="Schilthuizen M."/>
            <person name="Schranz E."/>
            <person name="Heidstra R."/>
            <person name="Miyata K."/>
            <person name="Fedorova E."/>
            <person name="Kohlen W."/>
            <person name="Bisseling T."/>
            <person name="Smit S."/>
            <person name="Geurts R."/>
        </authorList>
    </citation>
    <scope>NUCLEOTIDE SEQUENCE [LARGE SCALE GENOMIC DNA]</scope>
    <source>
        <strain evidence="2">cv. WU1-14</strain>
    </source>
</reference>
<accession>A0A2P5B902</accession>
<dbReference type="EMBL" id="JXTB01000334">
    <property type="protein sequence ID" value="PON45272.1"/>
    <property type="molecule type" value="Genomic_DNA"/>
</dbReference>
<comment type="caution">
    <text evidence="1">The sequence shown here is derived from an EMBL/GenBank/DDBJ whole genome shotgun (WGS) entry which is preliminary data.</text>
</comment>
<protein>
    <submittedName>
        <fullName evidence="1">Uncharacterized protein</fullName>
    </submittedName>
</protein>